<protein>
    <submittedName>
        <fullName evidence="1">Uncharacterized protein</fullName>
    </submittedName>
</protein>
<organism evidence="1 2">
    <name type="scientific">Necator americanus</name>
    <name type="common">Human hookworm</name>
    <dbReference type="NCBI Taxonomy" id="51031"/>
    <lineage>
        <taxon>Eukaryota</taxon>
        <taxon>Metazoa</taxon>
        <taxon>Ecdysozoa</taxon>
        <taxon>Nematoda</taxon>
        <taxon>Chromadorea</taxon>
        <taxon>Rhabditida</taxon>
        <taxon>Rhabditina</taxon>
        <taxon>Rhabditomorpha</taxon>
        <taxon>Strongyloidea</taxon>
        <taxon>Ancylostomatidae</taxon>
        <taxon>Bunostominae</taxon>
        <taxon>Necator</taxon>
    </lineage>
</organism>
<reference evidence="1 2" key="1">
    <citation type="submission" date="2023-08" db="EMBL/GenBank/DDBJ databases">
        <title>A Necator americanus chromosomal reference genome.</title>
        <authorList>
            <person name="Ilik V."/>
            <person name="Petrzelkova K.J."/>
            <person name="Pardy F."/>
            <person name="Fuh T."/>
            <person name="Niatou-Singa F.S."/>
            <person name="Gouil Q."/>
            <person name="Baker L."/>
            <person name="Ritchie M.E."/>
            <person name="Jex A.R."/>
            <person name="Gazzola D."/>
            <person name="Li H."/>
            <person name="Toshio Fujiwara R."/>
            <person name="Zhan B."/>
            <person name="Aroian R.V."/>
            <person name="Pafco B."/>
            <person name="Schwarz E.M."/>
        </authorList>
    </citation>
    <scope>NUCLEOTIDE SEQUENCE [LARGE SCALE GENOMIC DNA]</scope>
    <source>
        <strain evidence="1 2">Aroian</strain>
        <tissue evidence="1">Whole animal</tissue>
    </source>
</reference>
<sequence>MLYIGTRASEGRIRGGASKVGMVGLVTGAVEEVQVEPLRNDFHLTRRRGGFQSREVGCVEFLLSLRNPTGGRTPLCIAVRRPESPPRHYEAVNRCGGRIAQIL</sequence>
<evidence type="ECO:0000313" key="2">
    <source>
        <dbReference type="Proteomes" id="UP001303046"/>
    </source>
</evidence>
<evidence type="ECO:0000313" key="1">
    <source>
        <dbReference type="EMBL" id="KAK6739635.1"/>
    </source>
</evidence>
<comment type="caution">
    <text evidence="1">The sequence shown here is derived from an EMBL/GenBank/DDBJ whole genome shotgun (WGS) entry which is preliminary data.</text>
</comment>
<dbReference type="Proteomes" id="UP001303046">
    <property type="component" value="Unassembled WGS sequence"/>
</dbReference>
<gene>
    <name evidence="1" type="primary">Necator_chrIII.g9012</name>
    <name evidence="1" type="ORF">RB195_008247</name>
</gene>
<proteinExistence type="predicted"/>
<keyword evidence="2" id="KW-1185">Reference proteome</keyword>
<dbReference type="EMBL" id="JAVFWL010000003">
    <property type="protein sequence ID" value="KAK6739635.1"/>
    <property type="molecule type" value="Genomic_DNA"/>
</dbReference>
<name>A0ABR1CQC7_NECAM</name>
<accession>A0ABR1CQC7</accession>